<proteinExistence type="predicted"/>
<dbReference type="EMBL" id="JAKIJS010000001">
    <property type="protein sequence ID" value="MCF6136764.1"/>
    <property type="molecule type" value="Genomic_DNA"/>
</dbReference>
<comment type="caution">
    <text evidence="2">The sequence shown here is derived from an EMBL/GenBank/DDBJ whole genome shotgun (WGS) entry which is preliminary data.</text>
</comment>
<dbReference type="SUPFAM" id="SSF55729">
    <property type="entry name" value="Acyl-CoA N-acyltransferases (Nat)"/>
    <property type="match status" value="1"/>
</dbReference>
<dbReference type="InterPro" id="IPR000182">
    <property type="entry name" value="GNAT_dom"/>
</dbReference>
<sequence length="262" mass="29773">MIRKLTDKDHEQVMDFLSVEPALNLFIIGDIENFGYETDFQQLWGEWQNDRLIAVLLRYKENFIPYAKGDFDVKGFAEIVLAAEQFQILSGKEEIIDQFDPYIPSKQKRSMYFAEITNRSNLEKIQTREEIHVATVDDVEAIFTLRENIEEFTASSASRDSMVHTIQTNSGRTYFMKDQGKAITSASTTAENSKPAMIVGVCTATNYRNKGLASKCLSALCDDVLKEGKSLCLFYDNPAAGSIYQRLGFNEVGRWTLLHKAE</sequence>
<dbReference type="Gene3D" id="3.40.630.30">
    <property type="match status" value="1"/>
</dbReference>
<keyword evidence="2" id="KW-0808">Transferase</keyword>
<gene>
    <name evidence="2" type="ORF">L2716_03415</name>
</gene>
<accession>A0ABS9GVN9</accession>
<keyword evidence="3" id="KW-1185">Reference proteome</keyword>
<dbReference type="GO" id="GO:0016746">
    <property type="term" value="F:acyltransferase activity"/>
    <property type="evidence" value="ECO:0007669"/>
    <property type="project" value="UniProtKB-KW"/>
</dbReference>
<evidence type="ECO:0000313" key="2">
    <source>
        <dbReference type="EMBL" id="MCF6136764.1"/>
    </source>
</evidence>
<dbReference type="Pfam" id="PF12746">
    <property type="entry name" value="GNAT_acetyltran"/>
    <property type="match status" value="1"/>
</dbReference>
<protein>
    <submittedName>
        <fullName evidence="2">GNAT family N-acetyltransferase</fullName>
        <ecNumber evidence="2">2.3.1.-</ecNumber>
    </submittedName>
</protein>
<reference evidence="2 3" key="1">
    <citation type="submission" date="2022-01" db="EMBL/GenBank/DDBJ databases">
        <title>Alkalihalobacillus sp. EGI L200015, a novel bacterium isolated from a salt lake sediment.</title>
        <authorList>
            <person name="Gao L."/>
            <person name="Fang B.-Z."/>
            <person name="Li W.-J."/>
        </authorList>
    </citation>
    <scope>NUCLEOTIDE SEQUENCE [LARGE SCALE GENOMIC DNA]</scope>
    <source>
        <strain evidence="2 3">KCTC 12718</strain>
    </source>
</reference>
<name>A0ABS9GVN9_9BACL</name>
<feature type="domain" description="N-acetyltransferase" evidence="1">
    <location>
        <begin position="129"/>
        <end position="262"/>
    </location>
</feature>
<dbReference type="PROSITE" id="PS51186">
    <property type="entry name" value="GNAT"/>
    <property type="match status" value="1"/>
</dbReference>
<evidence type="ECO:0000259" key="1">
    <source>
        <dbReference type="PROSITE" id="PS51186"/>
    </source>
</evidence>
<organism evidence="2 3">
    <name type="scientific">Pseudalkalibacillus berkeleyi</name>
    <dbReference type="NCBI Taxonomy" id="1069813"/>
    <lineage>
        <taxon>Bacteria</taxon>
        <taxon>Bacillati</taxon>
        <taxon>Bacillota</taxon>
        <taxon>Bacilli</taxon>
        <taxon>Bacillales</taxon>
        <taxon>Fictibacillaceae</taxon>
        <taxon>Pseudalkalibacillus</taxon>
    </lineage>
</organism>
<dbReference type="Proteomes" id="UP001649381">
    <property type="component" value="Unassembled WGS sequence"/>
</dbReference>
<evidence type="ECO:0000313" key="3">
    <source>
        <dbReference type="Proteomes" id="UP001649381"/>
    </source>
</evidence>
<dbReference type="EC" id="2.3.1.-" evidence="2"/>
<keyword evidence="2" id="KW-0012">Acyltransferase</keyword>
<dbReference type="RefSeq" id="WP_236331794.1">
    <property type="nucleotide sequence ID" value="NZ_JAKIJS010000001.1"/>
</dbReference>
<dbReference type="InterPro" id="IPR027365">
    <property type="entry name" value="GNAT_acetyltra_YdfB-like"/>
</dbReference>
<dbReference type="InterPro" id="IPR016181">
    <property type="entry name" value="Acyl_CoA_acyltransferase"/>
</dbReference>